<keyword evidence="2" id="KW-0328">Glycosyltransferase</keyword>
<dbReference type="Pfam" id="PF05637">
    <property type="entry name" value="Glyco_transf_34"/>
    <property type="match status" value="1"/>
</dbReference>
<feature type="compositionally biased region" description="Low complexity" evidence="4">
    <location>
        <begin position="73"/>
        <end position="83"/>
    </location>
</feature>
<dbReference type="AlphaFoldDB" id="A0A7S9KQX1"/>
<keyword evidence="3" id="KW-0808">Transferase</keyword>
<evidence type="ECO:0000313" key="7">
    <source>
        <dbReference type="Proteomes" id="UP000594364"/>
    </source>
</evidence>
<evidence type="ECO:0000256" key="3">
    <source>
        <dbReference type="ARBA" id="ARBA00022679"/>
    </source>
</evidence>
<dbReference type="InterPro" id="IPR008630">
    <property type="entry name" value="Glyco_trans_34"/>
</dbReference>
<comment type="similarity">
    <text evidence="1">Belongs to the glycosyltransferase 34 family.</text>
</comment>
<dbReference type="GO" id="GO:0006487">
    <property type="term" value="P:protein N-linked glycosylation"/>
    <property type="evidence" value="ECO:0007669"/>
    <property type="project" value="TreeGrafter"/>
</dbReference>
<evidence type="ECO:0008006" key="8">
    <source>
        <dbReference type="Google" id="ProtNLM"/>
    </source>
</evidence>
<accession>A0A7S9KQX1</accession>
<keyword evidence="7" id="KW-1185">Reference proteome</keyword>
<protein>
    <recommendedName>
        <fullName evidence="8">Galactosyl transferase</fullName>
    </recommendedName>
</protein>
<dbReference type="InterPro" id="IPR029044">
    <property type="entry name" value="Nucleotide-diphossugar_trans"/>
</dbReference>
<gene>
    <name evidence="6" type="ORF">C2857_007618</name>
</gene>
<keyword evidence="5" id="KW-0812">Transmembrane</keyword>
<keyword evidence="5" id="KW-1133">Transmembrane helix</keyword>
<dbReference type="OrthoDB" id="3763672at2759"/>
<dbReference type="PANTHER" id="PTHR31306:SF3">
    <property type="entry name" value="NUCLEOTIDE-DIPHOSPHO-SUGAR TRANSFERASE DOMAIN-CONTAINING PROTEIN"/>
    <property type="match status" value="1"/>
</dbReference>
<evidence type="ECO:0000256" key="1">
    <source>
        <dbReference type="ARBA" id="ARBA00005664"/>
    </source>
</evidence>
<sequence length="417" mass="47423">MLGHSARSTRSTKGLIILVGFVFSVAAFIGLIFNHLESWQFPIRPNAKSKSTAGSAPTVVDDTGVSQPAAHVSPSRPAASDAAPESDDELRDFYLKQLHKASIAPDAHKFKPYDAFEWNLIDRAHWQQPMRENLCVIDLDNRRFNGPGEIYGPETMDWGSPNGVHGLSLGLLNHYVYARIHGYKYYYVNTADPGDRRASWRKPPVISKILKEHDVCIYLDSDAIFHHLDLPFEWLMNYWKLYPDNNSLALAIDPDLDHNKDRFGKLYLNTGFIVAQNNPMTHKIMDHWSKCPDDNGPYPGCEMFRLNKPGQPTDQGGFGTFVRYNFTEHIRELPCTEANGYPQSGLGCHGVFIRHLWFGKDDQIKLDVGQQMPGPYPKLFHEQYLREKPTFYIEEADLLAHGPLEALKKKKKNKAAR</sequence>
<organism evidence="6 7">
    <name type="scientific">Epichloe festucae (strain Fl1)</name>
    <dbReference type="NCBI Taxonomy" id="877507"/>
    <lineage>
        <taxon>Eukaryota</taxon>
        <taxon>Fungi</taxon>
        <taxon>Dikarya</taxon>
        <taxon>Ascomycota</taxon>
        <taxon>Pezizomycotina</taxon>
        <taxon>Sordariomycetes</taxon>
        <taxon>Hypocreomycetidae</taxon>
        <taxon>Hypocreales</taxon>
        <taxon>Clavicipitaceae</taxon>
        <taxon>Epichloe</taxon>
    </lineage>
</organism>
<dbReference type="GO" id="GO:0016757">
    <property type="term" value="F:glycosyltransferase activity"/>
    <property type="evidence" value="ECO:0007669"/>
    <property type="project" value="UniProtKB-KW"/>
</dbReference>
<evidence type="ECO:0000256" key="4">
    <source>
        <dbReference type="SAM" id="MobiDB-lite"/>
    </source>
</evidence>
<dbReference type="Proteomes" id="UP000594364">
    <property type="component" value="Chromosome 2"/>
</dbReference>
<feature type="transmembrane region" description="Helical" evidence="5">
    <location>
        <begin position="12"/>
        <end position="33"/>
    </location>
</feature>
<keyword evidence="5" id="KW-0472">Membrane</keyword>
<name>A0A7S9KQX1_EPIFF</name>
<feature type="region of interest" description="Disordered" evidence="4">
    <location>
        <begin position="47"/>
        <end position="85"/>
    </location>
</feature>
<evidence type="ECO:0000313" key="6">
    <source>
        <dbReference type="EMBL" id="QPG98447.1"/>
    </source>
</evidence>
<dbReference type="GO" id="GO:0000139">
    <property type="term" value="C:Golgi membrane"/>
    <property type="evidence" value="ECO:0007669"/>
    <property type="project" value="TreeGrafter"/>
</dbReference>
<dbReference type="Gene3D" id="3.90.550.10">
    <property type="entry name" value="Spore Coat Polysaccharide Biosynthesis Protein SpsA, Chain A"/>
    <property type="match status" value="1"/>
</dbReference>
<dbReference type="EMBL" id="CP031386">
    <property type="protein sequence ID" value="QPG98447.1"/>
    <property type="molecule type" value="Genomic_DNA"/>
</dbReference>
<evidence type="ECO:0000256" key="5">
    <source>
        <dbReference type="SAM" id="Phobius"/>
    </source>
</evidence>
<evidence type="ECO:0000256" key="2">
    <source>
        <dbReference type="ARBA" id="ARBA00022676"/>
    </source>
</evidence>
<dbReference type="PANTHER" id="PTHR31306">
    <property type="entry name" value="ALPHA-1,6-MANNOSYLTRANSFERASE MNN11-RELATED"/>
    <property type="match status" value="1"/>
</dbReference>
<proteinExistence type="inferred from homology"/>
<reference evidence="6 7" key="1">
    <citation type="journal article" date="2018" name="PLoS Genet.">
        <title>Repeat elements organise 3D genome structure and mediate transcription in the filamentous fungus Epichloe festucae.</title>
        <authorList>
            <person name="Winter D.J."/>
            <person name="Ganley A.R.D."/>
            <person name="Young C.A."/>
            <person name="Liachko I."/>
            <person name="Schardl C.L."/>
            <person name="Dupont P.Y."/>
            <person name="Berry D."/>
            <person name="Ram A."/>
            <person name="Scott B."/>
            <person name="Cox M.P."/>
        </authorList>
    </citation>
    <scope>NUCLEOTIDE SEQUENCE [LARGE SCALE GENOMIC DNA]</scope>
    <source>
        <strain evidence="6 7">Fl1</strain>
    </source>
</reference>